<feature type="signal peptide" evidence="1">
    <location>
        <begin position="1"/>
        <end position="25"/>
    </location>
</feature>
<reference evidence="2 3" key="1">
    <citation type="journal article" date="2018" name="Plant J.">
        <title>Genome sequences of Chlorella sorokiniana UTEX 1602 and Micractinium conductrix SAG 241.80: implications to maltose excretion by a green alga.</title>
        <authorList>
            <person name="Arriola M.B."/>
            <person name="Velmurugan N."/>
            <person name="Zhang Y."/>
            <person name="Plunkett M.H."/>
            <person name="Hondzo H."/>
            <person name="Barney B.M."/>
        </authorList>
    </citation>
    <scope>NUCLEOTIDE SEQUENCE [LARGE SCALE GENOMIC DNA]</scope>
    <source>
        <strain evidence="3">UTEX 1602</strain>
    </source>
</reference>
<dbReference type="Gene3D" id="2.60.270.50">
    <property type="match status" value="1"/>
</dbReference>
<keyword evidence="3" id="KW-1185">Reference proteome</keyword>
<keyword evidence="1" id="KW-0732">Signal</keyword>
<name>A0A2P6TMV3_CHLSO</name>
<accession>A0A2P6TMV3</accession>
<dbReference type="PROSITE" id="PS51257">
    <property type="entry name" value="PROKAR_LIPOPROTEIN"/>
    <property type="match status" value="1"/>
</dbReference>
<feature type="chain" id="PRO_5015118155" evidence="1">
    <location>
        <begin position="26"/>
        <end position="345"/>
    </location>
</feature>
<dbReference type="AlphaFoldDB" id="A0A2P6TMV3"/>
<proteinExistence type="predicted"/>
<comment type="caution">
    <text evidence="2">The sequence shown here is derived from an EMBL/GenBank/DDBJ whole genome shotgun (WGS) entry which is preliminary data.</text>
</comment>
<evidence type="ECO:0000256" key="1">
    <source>
        <dbReference type="SAM" id="SignalP"/>
    </source>
</evidence>
<dbReference type="OrthoDB" id="518631at2759"/>
<sequence>MPTRHTFAPLLTLLAAAALVACASAGRPPSHRRRLAGAYARSVSFVWTTDATTSLHFVSNFNIEDIDGFSTLVTAPPPTVPANTSGLPGGLAASTTMLGGVHGELGFGVKSSAASGCTLTNPLRQCLHRKQLVQLHRARADASQMARQLSLQTDGTTWMARRPAGQLDGPHVHLAALTTRSPTMPCRRTATPLLALLAAAMLVACASAERPPSHRRRLADDARSVSFVWTTDATTSLHFVGAGNSHGVLITAPPTDVAANTNGLQVGYAASNGMMTGVEGDLQFTVKSNTATGCFFNLHYDNPYAGGNEYSCTVGGGQACQQAVACTLSGGSGNNAVLNVNVYAK</sequence>
<dbReference type="EMBL" id="LHPG02000011">
    <property type="protein sequence ID" value="PRW45656.1"/>
    <property type="molecule type" value="Genomic_DNA"/>
</dbReference>
<evidence type="ECO:0000313" key="2">
    <source>
        <dbReference type="EMBL" id="PRW45656.1"/>
    </source>
</evidence>
<gene>
    <name evidence="2" type="ORF">C2E21_5756</name>
</gene>
<dbReference type="Proteomes" id="UP000239899">
    <property type="component" value="Unassembled WGS sequence"/>
</dbReference>
<protein>
    <submittedName>
        <fullName evidence="2">Crystal ET79</fullName>
    </submittedName>
</protein>
<organism evidence="2 3">
    <name type="scientific">Chlorella sorokiniana</name>
    <name type="common">Freshwater green alga</name>
    <dbReference type="NCBI Taxonomy" id="3076"/>
    <lineage>
        <taxon>Eukaryota</taxon>
        <taxon>Viridiplantae</taxon>
        <taxon>Chlorophyta</taxon>
        <taxon>core chlorophytes</taxon>
        <taxon>Trebouxiophyceae</taxon>
        <taxon>Chlorellales</taxon>
        <taxon>Chlorellaceae</taxon>
        <taxon>Chlorella clade</taxon>
        <taxon>Chlorella</taxon>
    </lineage>
</organism>
<evidence type="ECO:0000313" key="3">
    <source>
        <dbReference type="Proteomes" id="UP000239899"/>
    </source>
</evidence>